<feature type="domain" description="AMP-binding enzyme C-terminal" evidence="2">
    <location>
        <begin position="421"/>
        <end position="497"/>
    </location>
</feature>
<dbReference type="PANTHER" id="PTHR43767">
    <property type="entry name" value="LONG-CHAIN-FATTY-ACID--COA LIGASE"/>
    <property type="match status" value="1"/>
</dbReference>
<dbReference type="GO" id="GO:0016878">
    <property type="term" value="F:acid-thiol ligase activity"/>
    <property type="evidence" value="ECO:0007669"/>
    <property type="project" value="UniProtKB-ARBA"/>
</dbReference>
<protein>
    <submittedName>
        <fullName evidence="3">Putative acid-CoA ligase</fullName>
    </submittedName>
</protein>
<dbReference type="Gene3D" id="3.30.300.30">
    <property type="match status" value="1"/>
</dbReference>
<dbReference type="SUPFAM" id="SSF56801">
    <property type="entry name" value="Acetyl-CoA synthetase-like"/>
    <property type="match status" value="1"/>
</dbReference>
<dbReference type="InterPro" id="IPR020845">
    <property type="entry name" value="AMP-binding_CS"/>
</dbReference>
<dbReference type="InterPro" id="IPR000873">
    <property type="entry name" value="AMP-dep_synth/lig_dom"/>
</dbReference>
<dbReference type="AlphaFoldDB" id="A0A0U2X2V3"/>
<proteinExistence type="predicted"/>
<evidence type="ECO:0000259" key="1">
    <source>
        <dbReference type="Pfam" id="PF00501"/>
    </source>
</evidence>
<dbReference type="Gene3D" id="3.40.50.12780">
    <property type="entry name" value="N-terminal domain of ligase-like"/>
    <property type="match status" value="1"/>
</dbReference>
<dbReference type="InterPro" id="IPR025110">
    <property type="entry name" value="AMP-bd_C"/>
</dbReference>
<evidence type="ECO:0000259" key="2">
    <source>
        <dbReference type="Pfam" id="PF13193"/>
    </source>
</evidence>
<organism evidence="3">
    <name type="scientific">uncultured bacterium EIL102C09</name>
    <dbReference type="NCBI Taxonomy" id="1768197"/>
    <lineage>
        <taxon>Bacteria</taxon>
        <taxon>environmental samples</taxon>
    </lineage>
</organism>
<sequence>MNQDNPNYGGPEVARSAASGVGHLFAGQVGLSAQYVAIQDGDRQLTYADLDERVRQLARVLQMRGVGRGDRIAILSENRYEYFETYLAAAYLGAIVACQNWRLSPTELAHCLNLVQPKLTLASSRHSDKLTTHRVIVFGDEYEAALAAAAPLEMLQDVDPEDALLVLYTSGTTGLPKGAVISHRAEIARNLVIRAEFGVAIRDTFVAWSPLYHMGAAECSLGTLMCGGKVIIVDGFDHEKMCQVVAQEELGWLLLMPGMISEFAAELRSRQVRPRGVKVCGVMADLVPPHAIAEITAILDAPYANTFGATETGCPPCSSNLLPIGIPPSSLSKFQSPFCEIKLVDADGEMVADGMPGELCMRGPTLFSGYWQETTINAEEFRGGWFHMGDVFRRNCDGSLDFVDRVKYLIKSGGENIYPAEIERVLLSDPRVAEAAVVKADDEKWGEVPIAFVACRDAPIPERELYSLCRAQLAGYKQPKGLRFMAIEDFPRSASGKIQRHTLEKLI</sequence>
<dbReference type="Pfam" id="PF00501">
    <property type="entry name" value="AMP-binding"/>
    <property type="match status" value="1"/>
</dbReference>
<reference evidence="3" key="1">
    <citation type="journal article" date="2016" name="ISME J.">
        <title>Functional metagenomic screen reveals new and diverse microbial rhodopsins.</title>
        <authorList>
            <person name="Pushkarev A."/>
            <person name="Beja O."/>
        </authorList>
    </citation>
    <scope>NUCLEOTIDE SEQUENCE</scope>
</reference>
<dbReference type="PROSITE" id="PS00455">
    <property type="entry name" value="AMP_BINDING"/>
    <property type="match status" value="1"/>
</dbReference>
<feature type="domain" description="AMP-dependent synthetase/ligase" evidence="1">
    <location>
        <begin position="33"/>
        <end position="371"/>
    </location>
</feature>
<accession>A0A0U2X2V3</accession>
<dbReference type="InterPro" id="IPR045851">
    <property type="entry name" value="AMP-bd_C_sf"/>
</dbReference>
<dbReference type="InterPro" id="IPR050237">
    <property type="entry name" value="ATP-dep_AMP-bd_enzyme"/>
</dbReference>
<keyword evidence="3" id="KW-0436">Ligase</keyword>
<dbReference type="EMBL" id="KT201084">
    <property type="protein sequence ID" value="ALS55994.1"/>
    <property type="molecule type" value="Genomic_DNA"/>
</dbReference>
<evidence type="ECO:0000313" key="3">
    <source>
        <dbReference type="EMBL" id="ALS55994.1"/>
    </source>
</evidence>
<dbReference type="Pfam" id="PF13193">
    <property type="entry name" value="AMP-binding_C"/>
    <property type="match status" value="1"/>
</dbReference>
<dbReference type="PANTHER" id="PTHR43767:SF1">
    <property type="entry name" value="NONRIBOSOMAL PEPTIDE SYNTHASE PES1 (EUROFUNG)-RELATED"/>
    <property type="match status" value="1"/>
</dbReference>
<name>A0A0U2X2V3_9BACT</name>
<dbReference type="InterPro" id="IPR042099">
    <property type="entry name" value="ANL_N_sf"/>
</dbReference>